<dbReference type="GO" id="GO:0003993">
    <property type="term" value="F:acid phosphatase activity"/>
    <property type="evidence" value="ECO:0007669"/>
    <property type="project" value="TreeGrafter"/>
</dbReference>
<keyword evidence="3" id="KW-0378">Hydrolase</keyword>
<feature type="chain" id="PRO_5012887468" description="3-phytase" evidence="5">
    <location>
        <begin position="20"/>
        <end position="526"/>
    </location>
</feature>
<dbReference type="InterPro" id="IPR000560">
    <property type="entry name" value="His_Pase_clade-2"/>
</dbReference>
<reference evidence="7" key="1">
    <citation type="journal article" date="2017" name="Genome Biol.">
        <title>Comparative genomics reveals high biological diversity and specific adaptations in the industrially and medically important fungal genus Aspergillus.</title>
        <authorList>
            <person name="de Vries R.P."/>
            <person name="Riley R."/>
            <person name="Wiebenga A."/>
            <person name="Aguilar-Osorio G."/>
            <person name="Amillis S."/>
            <person name="Uchima C.A."/>
            <person name="Anderluh G."/>
            <person name="Asadollahi M."/>
            <person name="Askin M."/>
            <person name="Barry K."/>
            <person name="Battaglia E."/>
            <person name="Bayram O."/>
            <person name="Benocci T."/>
            <person name="Braus-Stromeyer S.A."/>
            <person name="Caldana C."/>
            <person name="Canovas D."/>
            <person name="Cerqueira G.C."/>
            <person name="Chen F."/>
            <person name="Chen W."/>
            <person name="Choi C."/>
            <person name="Clum A."/>
            <person name="Dos Santos R.A."/>
            <person name="Damasio A.R."/>
            <person name="Diallinas G."/>
            <person name="Emri T."/>
            <person name="Fekete E."/>
            <person name="Flipphi M."/>
            <person name="Freyberg S."/>
            <person name="Gallo A."/>
            <person name="Gournas C."/>
            <person name="Habgood R."/>
            <person name="Hainaut M."/>
            <person name="Harispe M.L."/>
            <person name="Henrissat B."/>
            <person name="Hilden K.S."/>
            <person name="Hope R."/>
            <person name="Hossain A."/>
            <person name="Karabika E."/>
            <person name="Karaffa L."/>
            <person name="Karanyi Z."/>
            <person name="Krasevec N."/>
            <person name="Kuo A."/>
            <person name="Kusch H."/>
            <person name="LaButti K."/>
            <person name="Lagendijk E.L."/>
            <person name="Lapidus A."/>
            <person name="Levasseur A."/>
            <person name="Lindquist E."/>
            <person name="Lipzen A."/>
            <person name="Logrieco A.F."/>
            <person name="MacCabe A."/>
            <person name="Maekelae M.R."/>
            <person name="Malavazi I."/>
            <person name="Melin P."/>
            <person name="Meyer V."/>
            <person name="Mielnichuk N."/>
            <person name="Miskei M."/>
            <person name="Molnar A.P."/>
            <person name="Mule G."/>
            <person name="Ngan C.Y."/>
            <person name="Orejas M."/>
            <person name="Orosz E."/>
            <person name="Ouedraogo J.P."/>
            <person name="Overkamp K.M."/>
            <person name="Park H.-S."/>
            <person name="Perrone G."/>
            <person name="Piumi F."/>
            <person name="Punt P.J."/>
            <person name="Ram A.F."/>
            <person name="Ramon A."/>
            <person name="Rauscher S."/>
            <person name="Record E."/>
            <person name="Riano-Pachon D.M."/>
            <person name="Robert V."/>
            <person name="Roehrig J."/>
            <person name="Ruller R."/>
            <person name="Salamov A."/>
            <person name="Salih N.S."/>
            <person name="Samson R.A."/>
            <person name="Sandor E."/>
            <person name="Sanguinetti M."/>
            <person name="Schuetze T."/>
            <person name="Sepcic K."/>
            <person name="Shelest E."/>
            <person name="Sherlock G."/>
            <person name="Sophianopoulou V."/>
            <person name="Squina F.M."/>
            <person name="Sun H."/>
            <person name="Susca A."/>
            <person name="Todd R.B."/>
            <person name="Tsang A."/>
            <person name="Unkles S.E."/>
            <person name="van de Wiele N."/>
            <person name="van Rossen-Uffink D."/>
            <person name="Oliveira J.V."/>
            <person name="Vesth T.C."/>
            <person name="Visser J."/>
            <person name="Yu J.-H."/>
            <person name="Zhou M."/>
            <person name="Andersen M.R."/>
            <person name="Archer D.B."/>
            <person name="Baker S.E."/>
            <person name="Benoit I."/>
            <person name="Brakhage A.A."/>
            <person name="Braus G.H."/>
            <person name="Fischer R."/>
            <person name="Frisvad J.C."/>
            <person name="Goldman G.H."/>
            <person name="Houbraken J."/>
            <person name="Oakley B."/>
            <person name="Pocsi I."/>
            <person name="Scazzocchio C."/>
            <person name="Seiboth B."/>
            <person name="vanKuyk P.A."/>
            <person name="Wortman J."/>
            <person name="Dyer P.S."/>
            <person name="Grigoriev I.V."/>
        </authorList>
    </citation>
    <scope>NUCLEOTIDE SEQUENCE [LARGE SCALE GENOMIC DNA]</scope>
    <source>
        <strain evidence="7">ITEM 5010</strain>
    </source>
</reference>
<feature type="compositionally biased region" description="Basic residues" evidence="4">
    <location>
        <begin position="502"/>
        <end position="526"/>
    </location>
</feature>
<dbReference type="InterPro" id="IPR033379">
    <property type="entry name" value="Acid_Pase_AS"/>
</dbReference>
<name>A0A1R3RTW2_ASPC5</name>
<evidence type="ECO:0000256" key="3">
    <source>
        <dbReference type="ARBA" id="ARBA00022801"/>
    </source>
</evidence>
<dbReference type="GO" id="GO:0016158">
    <property type="term" value="F:inositol hexakisphosphate 3-phosphatase activity"/>
    <property type="evidence" value="ECO:0007669"/>
    <property type="project" value="UniProtKB-EC"/>
</dbReference>
<evidence type="ECO:0000256" key="4">
    <source>
        <dbReference type="SAM" id="MobiDB-lite"/>
    </source>
</evidence>
<dbReference type="PANTHER" id="PTHR20963">
    <property type="entry name" value="MULTIPLE INOSITOL POLYPHOSPHATE PHOSPHATASE-RELATED"/>
    <property type="match status" value="1"/>
</dbReference>
<evidence type="ECO:0000256" key="5">
    <source>
        <dbReference type="SAM" id="SignalP"/>
    </source>
</evidence>
<dbReference type="OrthoDB" id="6509975at2759"/>
<evidence type="ECO:0000256" key="2">
    <source>
        <dbReference type="ARBA" id="ARBA00012632"/>
    </source>
</evidence>
<feature type="region of interest" description="Disordered" evidence="4">
    <location>
        <begin position="479"/>
        <end position="526"/>
    </location>
</feature>
<dbReference type="InterPro" id="IPR029033">
    <property type="entry name" value="His_PPase_superfam"/>
</dbReference>
<dbReference type="AlphaFoldDB" id="A0A1R3RTW2"/>
<organism evidence="6 7">
    <name type="scientific">Aspergillus carbonarius (strain ITEM 5010)</name>
    <dbReference type="NCBI Taxonomy" id="602072"/>
    <lineage>
        <taxon>Eukaryota</taxon>
        <taxon>Fungi</taxon>
        <taxon>Dikarya</taxon>
        <taxon>Ascomycota</taxon>
        <taxon>Pezizomycotina</taxon>
        <taxon>Eurotiomycetes</taxon>
        <taxon>Eurotiomycetidae</taxon>
        <taxon>Eurotiales</taxon>
        <taxon>Aspergillaceae</taxon>
        <taxon>Aspergillus</taxon>
        <taxon>Aspergillus subgen. Circumdati</taxon>
    </lineage>
</organism>
<dbReference type="SUPFAM" id="SSF53254">
    <property type="entry name" value="Phosphoglycerate mutase-like"/>
    <property type="match status" value="1"/>
</dbReference>
<dbReference type="PROSITE" id="PS00778">
    <property type="entry name" value="HIS_ACID_PHOSPHAT_2"/>
    <property type="match status" value="1"/>
</dbReference>
<dbReference type="Gene3D" id="3.40.50.1240">
    <property type="entry name" value="Phosphoglycerate mutase-like"/>
    <property type="match status" value="3"/>
</dbReference>
<feature type="signal peptide" evidence="5">
    <location>
        <begin position="1"/>
        <end position="19"/>
    </location>
</feature>
<dbReference type="VEuPathDB" id="FungiDB:ASPCADRAFT_128103"/>
<protein>
    <recommendedName>
        <fullName evidence="2">3-phytase</fullName>
        <ecNumber evidence="2">3.1.3.8</ecNumber>
    </recommendedName>
</protein>
<accession>A0A1R3RTW2</accession>
<dbReference type="CDD" id="cd07061">
    <property type="entry name" value="HP_HAP_like"/>
    <property type="match status" value="1"/>
</dbReference>
<dbReference type="STRING" id="602072.A0A1R3RTW2"/>
<sequence>MARLWTGAILLWSIPAVTAVASSSVFSSSLISQSVFDGENFLKYDGVRGPYVDRVSYGVSRDTPAQCSVDQVIMVKRHGERYPALGEGASIEQALKKINSTIAGNYSGDLAFLENWTYFVPSDCYEAETWTGPYAGLTDAYNHGKEYRQRYGHLWDGGSVLPIFTADFQRVIETAQKFGEGFFGNDSYSTKAALNIISESSSQGADSLTPTCHKQDDNAQKICNSMPYYLPQFDAAANRLNAQYQGLNLNWTDVVSLMLMTAYELNTRSSSDWIDVFTTDEWISFSHIWNINFYYCSGPGNSYMRAVGALYINATLTLLNQGPSSNSLFFNFAHDSNITPIITALGIATPPTDLPPDRVAFNSPWKIEDIVPMGGRLTIERLNCTDSAIAPTGSFVRLVLNEAVVPLQDCQNGPGYSCPLANYTEFVRGLPSFVSECEVPAEEPQYLNFWWNYTTSTADNYRNGTRLYAEDAGFASNNGVKEEQEAEEMDLNKRKKCEGGKAGHKGMERKRKKGKKAYCQKKQRRK</sequence>
<keyword evidence="5" id="KW-0732">Signal</keyword>
<keyword evidence="7" id="KW-1185">Reference proteome</keyword>
<dbReference type="PANTHER" id="PTHR20963:SF18">
    <property type="entry name" value="ACID PHOSPHATASE PHO11-RELATED"/>
    <property type="match status" value="1"/>
</dbReference>
<dbReference type="PROSITE" id="PS00616">
    <property type="entry name" value="HIS_ACID_PHOSPHAT_1"/>
    <property type="match status" value="1"/>
</dbReference>
<comment type="similarity">
    <text evidence="1">Belongs to the histidine acid phosphatase family.</text>
</comment>
<dbReference type="EC" id="3.1.3.8" evidence="2"/>
<dbReference type="EMBL" id="KV907496">
    <property type="protein sequence ID" value="OOF97918.1"/>
    <property type="molecule type" value="Genomic_DNA"/>
</dbReference>
<dbReference type="Proteomes" id="UP000188318">
    <property type="component" value="Unassembled WGS sequence"/>
</dbReference>
<dbReference type="GO" id="GO:0009277">
    <property type="term" value="C:fungal-type cell wall"/>
    <property type="evidence" value="ECO:0007669"/>
    <property type="project" value="TreeGrafter"/>
</dbReference>
<evidence type="ECO:0000313" key="7">
    <source>
        <dbReference type="Proteomes" id="UP000188318"/>
    </source>
</evidence>
<dbReference type="Pfam" id="PF00328">
    <property type="entry name" value="His_Phos_2"/>
    <property type="match status" value="1"/>
</dbReference>
<dbReference type="OMA" id="TGEMDAK"/>
<evidence type="ECO:0000256" key="1">
    <source>
        <dbReference type="ARBA" id="ARBA00005375"/>
    </source>
</evidence>
<evidence type="ECO:0000313" key="6">
    <source>
        <dbReference type="EMBL" id="OOF97918.1"/>
    </source>
</evidence>
<proteinExistence type="inferred from homology"/>
<gene>
    <name evidence="6" type="ORF">ASPCADRAFT_128103</name>
</gene>